<evidence type="ECO:0000256" key="2">
    <source>
        <dbReference type="ARBA" id="ARBA00004474"/>
    </source>
</evidence>
<evidence type="ECO:0000256" key="3">
    <source>
        <dbReference type="ARBA" id="ARBA00022692"/>
    </source>
</evidence>
<organism evidence="7">
    <name type="scientific">Porphyridium sordidum</name>
    <name type="common">Red alga</name>
    <dbReference type="NCBI Taxonomy" id="28024"/>
    <lineage>
        <taxon>Eukaryota</taxon>
        <taxon>Rhodophyta</taxon>
        <taxon>Bangiophyceae</taxon>
        <taxon>Porphyridiales</taxon>
        <taxon>Porphyridiaceae</taxon>
        <taxon>Porphyridium</taxon>
    </lineage>
</organism>
<keyword evidence="3 6" id="KW-0812">Transmembrane</keyword>
<geneLocation type="plastid" evidence="7"/>
<dbReference type="InterPro" id="IPR003398">
    <property type="entry name" value="PSII_PsbN"/>
</dbReference>
<keyword evidence="4 6" id="KW-1133">Transmembrane helix</keyword>
<dbReference type="GO" id="GO:0042651">
    <property type="term" value="C:thylakoid membrane"/>
    <property type="evidence" value="ECO:0007669"/>
    <property type="project" value="UniProtKB-UniRule"/>
</dbReference>
<gene>
    <name evidence="6 7" type="primary">psbN</name>
    <name evidence="7" type="ORF">Psor_118</name>
</gene>
<accession>A0A1C9CDW5</accession>
<dbReference type="EMBL" id="KX284720">
    <property type="protein sequence ID" value="AOM66593.1"/>
    <property type="molecule type" value="Genomic_DNA"/>
</dbReference>
<dbReference type="HAMAP" id="MF_00293">
    <property type="entry name" value="PSII_PsbN"/>
    <property type="match status" value="1"/>
</dbReference>
<evidence type="ECO:0000256" key="4">
    <source>
        <dbReference type="ARBA" id="ARBA00022989"/>
    </source>
</evidence>
<dbReference type="PANTHER" id="PTHR35326:SF3">
    <property type="entry name" value="PROTEIN PSBN"/>
    <property type="match status" value="1"/>
</dbReference>
<dbReference type="RefSeq" id="YP_009297250.1">
    <property type="nucleotide sequence ID" value="NC_031175.1"/>
</dbReference>
<evidence type="ECO:0000313" key="7">
    <source>
        <dbReference type="EMBL" id="AOM66593.1"/>
    </source>
</evidence>
<reference evidence="7" key="1">
    <citation type="journal article" date="2016" name="BMC Biol.">
        <title>Parallel evolution of highly conserved plastid genome architecture in red seaweeds and seed plants.</title>
        <authorList>
            <person name="Lee J."/>
            <person name="Cho C.H."/>
            <person name="Park S.I."/>
            <person name="Choi J.W."/>
            <person name="Song H.S."/>
            <person name="West J.A."/>
            <person name="Bhattacharya D."/>
            <person name="Yoon H.S."/>
        </authorList>
    </citation>
    <scope>NUCLEOTIDE SEQUENCE</scope>
</reference>
<keyword evidence="6" id="KW-0793">Thylakoid</keyword>
<comment type="caution">
    <text evidence="6">Originally thought to be a component of PSII; based on experiments in Synechocystis, N.tabacum and barley, and its absence from PSII in T.elongatus and T.vulcanus, this is probably not true.</text>
</comment>
<sequence>METATVLSIFISSLLLGITGYSIYTAFGPSAKNLRDPFEEHEVMKKKIMMQIVKTTDYQDIIISPIVAHKFLYI</sequence>
<name>A0A1C9CDW5_PORSO</name>
<comment type="function">
    <text evidence="6">May play a role in photosystem I and II biogenesis.</text>
</comment>
<dbReference type="GO" id="GO:0009536">
    <property type="term" value="C:plastid"/>
    <property type="evidence" value="ECO:0007669"/>
    <property type="project" value="UniProtKB-SubCell"/>
</dbReference>
<keyword evidence="7" id="KW-0934">Plastid</keyword>
<keyword evidence="5 6" id="KW-0472">Membrane</keyword>
<evidence type="ECO:0000256" key="6">
    <source>
        <dbReference type="HAMAP-Rule" id="MF_00293"/>
    </source>
</evidence>
<dbReference type="AlphaFoldDB" id="A0A1C9CDW5"/>
<feature type="transmembrane region" description="Helical" evidence="6">
    <location>
        <begin position="6"/>
        <end position="27"/>
    </location>
</feature>
<comment type="similarity">
    <text evidence="6">Belongs to the PsbN family.</text>
</comment>
<protein>
    <recommendedName>
        <fullName evidence="6">Protein PsbN</fullName>
    </recommendedName>
</protein>
<proteinExistence type="inferred from homology"/>
<dbReference type="GO" id="GO:0015979">
    <property type="term" value="P:photosynthesis"/>
    <property type="evidence" value="ECO:0007669"/>
    <property type="project" value="InterPro"/>
</dbReference>
<comment type="subcellular location">
    <subcellularLocation>
        <location evidence="6">Cellular thylakoid membrane</location>
        <topology evidence="6">Single-pass membrane protein</topology>
    </subcellularLocation>
    <subcellularLocation>
        <location evidence="1">Membrane</location>
        <topology evidence="1">Single-pass membrane protein</topology>
    </subcellularLocation>
    <subcellularLocation>
        <location evidence="2">Plastid</location>
    </subcellularLocation>
</comment>
<dbReference type="GeneID" id="29073730"/>
<evidence type="ECO:0000256" key="5">
    <source>
        <dbReference type="ARBA" id="ARBA00023136"/>
    </source>
</evidence>
<evidence type="ECO:0000256" key="1">
    <source>
        <dbReference type="ARBA" id="ARBA00004167"/>
    </source>
</evidence>
<dbReference type="Pfam" id="PF02468">
    <property type="entry name" value="PsbN"/>
    <property type="match status" value="1"/>
</dbReference>
<dbReference type="PANTHER" id="PTHR35326">
    <property type="entry name" value="PROTEIN PSBN"/>
    <property type="match status" value="1"/>
</dbReference>